<dbReference type="EMBL" id="CAMXCT010006714">
    <property type="protein sequence ID" value="CAI4018801.1"/>
    <property type="molecule type" value="Genomic_DNA"/>
</dbReference>
<protein>
    <submittedName>
        <fullName evidence="10">Cationic amino acid transporter 9, chloroplastic</fullName>
    </submittedName>
</protein>
<evidence type="ECO:0000256" key="4">
    <source>
        <dbReference type="ARBA" id="ARBA00023136"/>
    </source>
</evidence>
<dbReference type="GO" id="GO:0016020">
    <property type="term" value="C:membrane"/>
    <property type="evidence" value="ECO:0007669"/>
    <property type="project" value="UniProtKB-SubCell"/>
</dbReference>
<feature type="transmembrane region" description="Helical" evidence="6">
    <location>
        <begin position="474"/>
        <end position="496"/>
    </location>
</feature>
<feature type="transmembrane region" description="Helical" evidence="6">
    <location>
        <begin position="894"/>
        <end position="913"/>
    </location>
</feature>
<dbReference type="EMBL" id="CAMXCT030006714">
    <property type="protein sequence ID" value="CAL4806113.1"/>
    <property type="molecule type" value="Genomic_DNA"/>
</dbReference>
<dbReference type="AlphaFoldDB" id="A0A9P1M1E8"/>
<feature type="transmembrane region" description="Helical" evidence="6">
    <location>
        <begin position="444"/>
        <end position="468"/>
    </location>
</feature>
<feature type="transmembrane region" description="Helical" evidence="6">
    <location>
        <begin position="839"/>
        <end position="861"/>
    </location>
</feature>
<dbReference type="PANTHER" id="PTHR43243:SF45">
    <property type="entry name" value="CATIONIC AMINO ACID TRANSPORTER 9, CHLOROPLASTIC"/>
    <property type="match status" value="1"/>
</dbReference>
<evidence type="ECO:0000256" key="5">
    <source>
        <dbReference type="SAM" id="MobiDB-lite"/>
    </source>
</evidence>
<evidence type="ECO:0000313" key="8">
    <source>
        <dbReference type="EMBL" id="CAI4018801.1"/>
    </source>
</evidence>
<proteinExistence type="predicted"/>
<dbReference type="Proteomes" id="UP001152797">
    <property type="component" value="Unassembled WGS sequence"/>
</dbReference>
<sequence length="935" mass="101534">MAGGDLSQAIQPCGNPARAAKDSPPKTPPPGPRGRAERLACGLPAYINRPLELVDAPRAIPQVDEPWRPRAPALRPKPKHAAPGAFEVPPELLTSSARSELVVGIVQDGLNRWLNNISNEISHEDRDIGPVYIDPLDLQILKAKESLVEKLLRVEGPQKELQKQFQELQSSSRTSAEMLQCLQRENRKLADDFEKTKGKGVSYEWKIPRCLQRLRYLSLLTEPGLWLDSEPFYLGSLGPLEMRLYTKGLRGGNGQCAVALRLREGQVQSALPLMVDLLVGDCTRRAAQCPDPEGLDSVLWLAESMGSLEEHLADDTEELTLRTELPLLAAPTLLTSHDLRPEPQKQAEVLRQTQQPGTLDLKSRPETRPVRDVRGVPSREQFPTLPPTLLSDPSSSRSPGWSLCATGNLGCIQGQSCWRLSVALALRKRPVDERSPTTALQRRLTALDLTLIGVGASVGAGIFVITGVAAQPCGPAVCFSFLLAGISSIFSALCYAELSARIPVSGSVYLYAFVAFGEFVALLIGLNVLVDYHVGAALNIASCALYLQKTLLLMFPHIWLPSTQVISILLVLLLTCILSFGVESGLKRVNGLLVFGKVGIVLLVIIVGCTKVDPANLSPVFPHGVGPVLSMSAICSFSFIGFGTITNAAEECIDPHRDLPIAITVSLLICALLYIAFSIVLVGIIPYYEIQQAAPAEDAFGPHYANIPWALMMVNWGAVIGLFTTLITGLYSQARIYLAMARDDLFFHLFEHVSPTFGTPIYAQWLCSLIAALLACVQVEELSNFLSIGVLLSYTVVCAGVLVLRTDQSETAAWWSAVVTLAAVAASLCSSYISSENYLAIVGTSVFGVIALLCWCPFFLLKYSRPSTFACPGCPSIPLLGLTINGYLLSQCHWQAWLRLALTSLIILGAYAIRVRHAMKTAGSQRNLNVSLAMQ</sequence>
<feature type="compositionally biased region" description="Basic and acidic residues" evidence="5">
    <location>
        <begin position="361"/>
        <end position="374"/>
    </location>
</feature>
<gene>
    <name evidence="8" type="ORF">C1SCF055_LOCUS43340</name>
</gene>
<feature type="region of interest" description="Disordered" evidence="5">
    <location>
        <begin position="337"/>
        <end position="395"/>
    </location>
</feature>
<accession>A0A9P1M1E8</accession>
<evidence type="ECO:0000259" key="7">
    <source>
        <dbReference type="Pfam" id="PF13906"/>
    </source>
</evidence>
<reference evidence="8" key="1">
    <citation type="submission" date="2022-10" db="EMBL/GenBank/DDBJ databases">
        <authorList>
            <person name="Chen Y."/>
            <person name="Dougan E. K."/>
            <person name="Chan C."/>
            <person name="Rhodes N."/>
            <person name="Thang M."/>
        </authorList>
    </citation>
    <scope>NUCLEOTIDE SEQUENCE</scope>
</reference>
<feature type="transmembrane region" description="Helical" evidence="6">
    <location>
        <begin position="868"/>
        <end position="888"/>
    </location>
</feature>
<dbReference type="GO" id="GO:0015171">
    <property type="term" value="F:amino acid transmembrane transporter activity"/>
    <property type="evidence" value="ECO:0007669"/>
    <property type="project" value="TreeGrafter"/>
</dbReference>
<feature type="transmembrane region" description="Helical" evidence="6">
    <location>
        <begin position="785"/>
        <end position="805"/>
    </location>
</feature>
<feature type="transmembrane region" description="Helical" evidence="6">
    <location>
        <begin position="628"/>
        <end position="649"/>
    </location>
</feature>
<dbReference type="InterPro" id="IPR002293">
    <property type="entry name" value="AA/rel_permease1"/>
</dbReference>
<feature type="region of interest" description="Disordered" evidence="5">
    <location>
        <begin position="1"/>
        <end position="37"/>
    </location>
</feature>
<reference evidence="9" key="2">
    <citation type="submission" date="2024-04" db="EMBL/GenBank/DDBJ databases">
        <authorList>
            <person name="Chen Y."/>
            <person name="Shah S."/>
            <person name="Dougan E. K."/>
            <person name="Thang M."/>
            <person name="Chan C."/>
        </authorList>
    </citation>
    <scope>NUCLEOTIDE SEQUENCE [LARGE SCALE GENOMIC DNA]</scope>
</reference>
<dbReference type="PANTHER" id="PTHR43243">
    <property type="entry name" value="INNER MEMBRANE TRANSPORTER YGJI-RELATED"/>
    <property type="match status" value="1"/>
</dbReference>
<keyword evidence="4 6" id="KW-0472">Membrane</keyword>
<dbReference type="OrthoDB" id="3900342at2759"/>
<feature type="transmembrane region" description="Helical" evidence="6">
    <location>
        <begin position="812"/>
        <end position="833"/>
    </location>
</feature>
<feature type="transmembrane region" description="Helical" evidence="6">
    <location>
        <begin position="508"/>
        <end position="530"/>
    </location>
</feature>
<evidence type="ECO:0000313" key="10">
    <source>
        <dbReference type="EMBL" id="CAL4806113.1"/>
    </source>
</evidence>
<organism evidence="8">
    <name type="scientific">Cladocopium goreaui</name>
    <dbReference type="NCBI Taxonomy" id="2562237"/>
    <lineage>
        <taxon>Eukaryota</taxon>
        <taxon>Sar</taxon>
        <taxon>Alveolata</taxon>
        <taxon>Dinophyceae</taxon>
        <taxon>Suessiales</taxon>
        <taxon>Symbiodiniaceae</taxon>
        <taxon>Cladocopium</taxon>
    </lineage>
</organism>
<feature type="transmembrane region" description="Helical" evidence="6">
    <location>
        <begin position="661"/>
        <end position="687"/>
    </location>
</feature>
<evidence type="ECO:0000256" key="6">
    <source>
        <dbReference type="SAM" id="Phobius"/>
    </source>
</evidence>
<evidence type="ECO:0000256" key="1">
    <source>
        <dbReference type="ARBA" id="ARBA00004141"/>
    </source>
</evidence>
<evidence type="ECO:0000256" key="3">
    <source>
        <dbReference type="ARBA" id="ARBA00022989"/>
    </source>
</evidence>
<feature type="transmembrane region" description="Helical" evidence="6">
    <location>
        <begin position="761"/>
        <end position="779"/>
    </location>
</feature>
<keyword evidence="3 6" id="KW-1133">Transmembrane helix</keyword>
<dbReference type="Pfam" id="PF13520">
    <property type="entry name" value="AA_permease_2"/>
    <property type="match status" value="1"/>
</dbReference>
<evidence type="ECO:0000256" key="2">
    <source>
        <dbReference type="ARBA" id="ARBA00022692"/>
    </source>
</evidence>
<dbReference type="EMBL" id="CAMXCT020006714">
    <property type="protein sequence ID" value="CAL1172176.1"/>
    <property type="molecule type" value="Genomic_DNA"/>
</dbReference>
<dbReference type="Pfam" id="PF13906">
    <property type="entry name" value="AA_permease_C"/>
    <property type="match status" value="1"/>
</dbReference>
<dbReference type="Gene3D" id="1.20.1740.10">
    <property type="entry name" value="Amino acid/polyamine transporter I"/>
    <property type="match status" value="1"/>
</dbReference>
<keyword evidence="2 6" id="KW-0812">Transmembrane</keyword>
<name>A0A9P1M1E8_9DINO</name>
<dbReference type="InterPro" id="IPR029485">
    <property type="entry name" value="CAT_C"/>
</dbReference>
<feature type="transmembrane region" description="Helical" evidence="6">
    <location>
        <begin position="589"/>
        <end position="608"/>
    </location>
</feature>
<comment type="subcellular location">
    <subcellularLocation>
        <location evidence="1">Membrane</location>
        <topology evidence="1">Multi-pass membrane protein</topology>
    </subcellularLocation>
</comment>
<evidence type="ECO:0000313" key="11">
    <source>
        <dbReference type="Proteomes" id="UP001152797"/>
    </source>
</evidence>
<comment type="caution">
    <text evidence="8">The sequence shown here is derived from an EMBL/GenBank/DDBJ whole genome shotgun (WGS) entry which is preliminary data.</text>
</comment>
<evidence type="ECO:0000313" key="9">
    <source>
        <dbReference type="EMBL" id="CAL1172176.1"/>
    </source>
</evidence>
<feature type="domain" description="Cationic amino acid transporter C-terminal" evidence="7">
    <location>
        <begin position="869"/>
        <end position="912"/>
    </location>
</feature>
<feature type="transmembrane region" description="Helical" evidence="6">
    <location>
        <begin position="707"/>
        <end position="732"/>
    </location>
</feature>
<feature type="transmembrane region" description="Helical" evidence="6">
    <location>
        <begin position="558"/>
        <end position="582"/>
    </location>
</feature>
<keyword evidence="11" id="KW-1185">Reference proteome</keyword>